<dbReference type="InterPro" id="IPR005479">
    <property type="entry name" value="CPAse_ATP-bd"/>
</dbReference>
<dbReference type="EC" id="6.3.4.14" evidence="2"/>
<evidence type="ECO:0000256" key="7">
    <source>
        <dbReference type="PROSITE-ProRule" id="PRU00409"/>
    </source>
</evidence>
<dbReference type="PROSITE" id="PS00866">
    <property type="entry name" value="CPSASE_1"/>
    <property type="match status" value="1"/>
</dbReference>
<dbReference type="RefSeq" id="WP_183008212.1">
    <property type="nucleotide sequence ID" value="NZ_JABEQP010000002.1"/>
</dbReference>
<dbReference type="InterPro" id="IPR011761">
    <property type="entry name" value="ATP-grasp"/>
</dbReference>
<evidence type="ECO:0000313" key="10">
    <source>
        <dbReference type="EMBL" id="MBB2196640.1"/>
    </source>
</evidence>
<feature type="domain" description="ATP-grasp" evidence="8">
    <location>
        <begin position="122"/>
        <end position="319"/>
    </location>
</feature>
<evidence type="ECO:0000256" key="4">
    <source>
        <dbReference type="ARBA" id="ARBA00022741"/>
    </source>
</evidence>
<dbReference type="PROSITE" id="PS50979">
    <property type="entry name" value="BC"/>
    <property type="match status" value="1"/>
</dbReference>
<dbReference type="GO" id="GO:0046872">
    <property type="term" value="F:metal ion binding"/>
    <property type="evidence" value="ECO:0007669"/>
    <property type="project" value="InterPro"/>
</dbReference>
<proteinExistence type="predicted"/>
<dbReference type="InterPro" id="IPR011764">
    <property type="entry name" value="Biotin_carboxylation_dom"/>
</dbReference>
<dbReference type="Pfam" id="PF02785">
    <property type="entry name" value="Biotin_carb_C"/>
    <property type="match status" value="1"/>
</dbReference>
<dbReference type="EMBL" id="JABEQP010000002">
    <property type="protein sequence ID" value="MBB2196640.1"/>
    <property type="molecule type" value="Genomic_DNA"/>
</dbReference>
<dbReference type="Proteomes" id="UP000530320">
    <property type="component" value="Unassembled WGS sequence"/>
</dbReference>
<dbReference type="PROSITE" id="PS00867">
    <property type="entry name" value="CPSASE_2"/>
    <property type="match status" value="1"/>
</dbReference>
<dbReference type="SUPFAM" id="SSF52440">
    <property type="entry name" value="PreATP-grasp domain"/>
    <property type="match status" value="1"/>
</dbReference>
<dbReference type="InterPro" id="IPR005481">
    <property type="entry name" value="BC-like_N"/>
</dbReference>
<evidence type="ECO:0000256" key="2">
    <source>
        <dbReference type="ARBA" id="ARBA00013263"/>
    </source>
</evidence>
<evidence type="ECO:0000256" key="1">
    <source>
        <dbReference type="ARBA" id="ARBA00003761"/>
    </source>
</evidence>
<evidence type="ECO:0000259" key="8">
    <source>
        <dbReference type="PROSITE" id="PS50975"/>
    </source>
</evidence>
<dbReference type="Pfam" id="PF02786">
    <property type="entry name" value="CPSase_L_D2"/>
    <property type="match status" value="1"/>
</dbReference>
<dbReference type="AlphaFoldDB" id="A0A7W4JXP8"/>
<name>A0A7W4JXP8_9PROT</name>
<dbReference type="GO" id="GO:0005524">
    <property type="term" value="F:ATP binding"/>
    <property type="evidence" value="ECO:0007669"/>
    <property type="project" value="UniProtKB-UniRule"/>
</dbReference>
<comment type="caution">
    <text evidence="10">The sequence shown here is derived from an EMBL/GenBank/DDBJ whole genome shotgun (WGS) entry which is preliminary data.</text>
</comment>
<accession>A0A7W4JXP8</accession>
<organism evidence="10 11">
    <name type="scientific">Gluconacetobacter dulcium</name>
    <dbReference type="NCBI Taxonomy" id="2729096"/>
    <lineage>
        <taxon>Bacteria</taxon>
        <taxon>Pseudomonadati</taxon>
        <taxon>Pseudomonadota</taxon>
        <taxon>Alphaproteobacteria</taxon>
        <taxon>Acetobacterales</taxon>
        <taxon>Acetobacteraceae</taxon>
        <taxon>Gluconacetobacter</taxon>
    </lineage>
</organism>
<dbReference type="PROSITE" id="PS50975">
    <property type="entry name" value="ATP_GRASP"/>
    <property type="match status" value="1"/>
</dbReference>
<dbReference type="GO" id="GO:0004075">
    <property type="term" value="F:biotin carboxylase activity"/>
    <property type="evidence" value="ECO:0007669"/>
    <property type="project" value="UniProtKB-EC"/>
</dbReference>
<evidence type="ECO:0000256" key="5">
    <source>
        <dbReference type="ARBA" id="ARBA00022840"/>
    </source>
</evidence>
<dbReference type="SMART" id="SM00878">
    <property type="entry name" value="Biotin_carb_C"/>
    <property type="match status" value="1"/>
</dbReference>
<dbReference type="PANTHER" id="PTHR48095">
    <property type="entry name" value="PYRUVATE CARBOXYLASE SUBUNIT A"/>
    <property type="match status" value="1"/>
</dbReference>
<comment type="function">
    <text evidence="1">This protein is a component of the acetyl coenzyme A carboxylase complex; first, biotin carboxylase catalyzes the carboxylation of the carrier protein and then the transcarboxylase transfers the carboxyl group to form malonyl-CoA.</text>
</comment>
<dbReference type="InterPro" id="IPR011054">
    <property type="entry name" value="Rudment_hybrid_motif"/>
</dbReference>
<comment type="catalytic activity">
    <reaction evidence="6">
        <text>N(6)-biotinyl-L-lysyl-[protein] + hydrogencarbonate + ATP = N(6)-carboxybiotinyl-L-lysyl-[protein] + ADP + phosphate + H(+)</text>
        <dbReference type="Rhea" id="RHEA:13501"/>
        <dbReference type="Rhea" id="RHEA-COMP:10505"/>
        <dbReference type="Rhea" id="RHEA-COMP:10506"/>
        <dbReference type="ChEBI" id="CHEBI:15378"/>
        <dbReference type="ChEBI" id="CHEBI:17544"/>
        <dbReference type="ChEBI" id="CHEBI:30616"/>
        <dbReference type="ChEBI" id="CHEBI:43474"/>
        <dbReference type="ChEBI" id="CHEBI:83144"/>
        <dbReference type="ChEBI" id="CHEBI:83145"/>
        <dbReference type="ChEBI" id="CHEBI:456216"/>
        <dbReference type="EC" id="6.3.4.14"/>
    </reaction>
</comment>
<dbReference type="SUPFAM" id="SSF56059">
    <property type="entry name" value="Glutathione synthetase ATP-binding domain-like"/>
    <property type="match status" value="1"/>
</dbReference>
<evidence type="ECO:0000259" key="9">
    <source>
        <dbReference type="PROSITE" id="PS50979"/>
    </source>
</evidence>
<reference evidence="10 11" key="1">
    <citation type="submission" date="2020-04" db="EMBL/GenBank/DDBJ databases">
        <title>Description of novel Gluconacetobacter.</title>
        <authorList>
            <person name="Sombolestani A."/>
        </authorList>
    </citation>
    <scope>NUCLEOTIDE SEQUENCE [LARGE SCALE GENOMIC DNA]</scope>
    <source>
        <strain evidence="10 11">LMG 22058</strain>
    </source>
</reference>
<dbReference type="Gene3D" id="3.30.470.20">
    <property type="entry name" value="ATP-grasp fold, B domain"/>
    <property type="match status" value="1"/>
</dbReference>
<evidence type="ECO:0000256" key="6">
    <source>
        <dbReference type="ARBA" id="ARBA00048600"/>
    </source>
</evidence>
<dbReference type="PANTHER" id="PTHR48095:SF2">
    <property type="entry name" value="BIOTIN CARBOXYLASE, CHLOROPLASTIC"/>
    <property type="match status" value="1"/>
</dbReference>
<evidence type="ECO:0000256" key="3">
    <source>
        <dbReference type="ARBA" id="ARBA00022598"/>
    </source>
</evidence>
<dbReference type="InterPro" id="IPR016185">
    <property type="entry name" value="PreATP-grasp_dom_sf"/>
</dbReference>
<evidence type="ECO:0000313" key="11">
    <source>
        <dbReference type="Proteomes" id="UP000530320"/>
    </source>
</evidence>
<dbReference type="NCBIfam" id="NF006367">
    <property type="entry name" value="PRK08591.1"/>
    <property type="match status" value="1"/>
</dbReference>
<dbReference type="InterPro" id="IPR051602">
    <property type="entry name" value="ACC_Biotin_Carboxylase"/>
</dbReference>
<sequence length="455" mass="49167">MRDIRRVLIANRGEIALRIARACHVMGLEPVGIHSEADATLAHLPLMDSTLCIGPAAASRSYLDGARILRAAALLKVDAIHPGYGFLSENADFAQAVEEAGLVLIGPSSTIMRRLGDKIQARQDMAAAGLPCLAGSDGALPDDPVAAARLCEQIGYPLIIKASGGGGGRGMRIVSHVDDLTGAIASAREEAIRAFHNPDLYAERFLRAARHIEIQILSDQHGHAAWIGARDCSVQRRHQKLIEEAPVPGIPRDRIAEIGTLCAQACAKIGYTGAGTVEFLYEDGSFHFIEMNTRLQVEHPVTEMTTGLDIVCEQLSIAMGRPLSFRQDDIRTTGHAIECRINAEHPVNFHPSPGTVTSWHPPGGPGVRVDSHLYTGYVVPPDYDSLVAKLIVHGADRADAIKRMRAALDEIRVAGIETNIALHRRLLDEPGFTAGGVDTGYLTTLLEHFHRNPVR</sequence>
<dbReference type="SUPFAM" id="SSF51246">
    <property type="entry name" value="Rudiment single hybrid motif"/>
    <property type="match status" value="1"/>
</dbReference>
<gene>
    <name evidence="10" type="ORF">HLH44_04020</name>
</gene>
<dbReference type="InterPro" id="IPR005482">
    <property type="entry name" value="Biotin_COase_C"/>
</dbReference>
<keyword evidence="4 7" id="KW-0547">Nucleotide-binding</keyword>
<keyword evidence="5 7" id="KW-0067">ATP-binding</keyword>
<feature type="domain" description="Biotin carboxylation" evidence="9">
    <location>
        <begin position="3"/>
        <end position="447"/>
    </location>
</feature>
<keyword evidence="3" id="KW-0436">Ligase</keyword>
<dbReference type="Pfam" id="PF00289">
    <property type="entry name" value="Biotin_carb_N"/>
    <property type="match status" value="1"/>
</dbReference>
<protein>
    <recommendedName>
        <fullName evidence="2">biotin carboxylase</fullName>
        <ecNumber evidence="2">6.3.4.14</ecNumber>
    </recommendedName>
</protein>